<keyword evidence="3" id="KW-1185">Reference proteome</keyword>
<sequence>MKVISIYNQAGGAGKTTVTRDLGYALTQLGFRVLLVDLDSQASLTRWLGQLAPGADGSKAPGTRLDRTVFPVLTDPDADLPEPLGAFGMDLIPANTKLSVGDSVLYDDQNRMGQLRAAIRRVHGYDFVLIDAPPGRTAMALAGVAASDHLLIPVNVAKALDNIDNVAEVLTTARRFSPTLSVLALVPHSFMRNTRHHKDVLRGMQEDLAALAPTTTPISHKDTLYDDATLYQQPIAVYAPRNSAPEEYRRLAGEVLALLGLAPVAEAAR</sequence>
<feature type="domain" description="AAA" evidence="1">
    <location>
        <begin position="1"/>
        <end position="170"/>
    </location>
</feature>
<organism evidence="2 3">
    <name type="scientific">Deinococcus petrolearius</name>
    <dbReference type="NCBI Taxonomy" id="1751295"/>
    <lineage>
        <taxon>Bacteria</taxon>
        <taxon>Thermotogati</taxon>
        <taxon>Deinococcota</taxon>
        <taxon>Deinococci</taxon>
        <taxon>Deinococcales</taxon>
        <taxon>Deinococcaceae</taxon>
        <taxon>Deinococcus</taxon>
    </lineage>
</organism>
<protein>
    <submittedName>
        <fullName evidence="2">ParA family protein</fullName>
    </submittedName>
</protein>
<dbReference type="Proteomes" id="UP001595979">
    <property type="component" value="Unassembled WGS sequence"/>
</dbReference>
<dbReference type="InterPro" id="IPR050678">
    <property type="entry name" value="DNA_Partitioning_ATPase"/>
</dbReference>
<dbReference type="PANTHER" id="PTHR13696:SF52">
    <property type="entry name" value="PARA FAMILY PROTEIN CT_582"/>
    <property type="match status" value="1"/>
</dbReference>
<dbReference type="InterPro" id="IPR027417">
    <property type="entry name" value="P-loop_NTPase"/>
</dbReference>
<dbReference type="CDD" id="cd02042">
    <property type="entry name" value="ParAB_family"/>
    <property type="match status" value="1"/>
</dbReference>
<dbReference type="EMBL" id="JBHSOH010000011">
    <property type="protein sequence ID" value="MFC5848776.1"/>
    <property type="molecule type" value="Genomic_DNA"/>
</dbReference>
<evidence type="ECO:0000313" key="2">
    <source>
        <dbReference type="EMBL" id="MFC5848776.1"/>
    </source>
</evidence>
<reference evidence="3" key="1">
    <citation type="journal article" date="2019" name="Int. J. Syst. Evol. Microbiol.">
        <title>The Global Catalogue of Microorganisms (GCM) 10K type strain sequencing project: providing services to taxonomists for standard genome sequencing and annotation.</title>
        <authorList>
            <consortium name="The Broad Institute Genomics Platform"/>
            <consortium name="The Broad Institute Genome Sequencing Center for Infectious Disease"/>
            <person name="Wu L."/>
            <person name="Ma J."/>
        </authorList>
    </citation>
    <scope>NUCLEOTIDE SEQUENCE [LARGE SCALE GENOMIC DNA]</scope>
    <source>
        <strain evidence="3">CGMCC 1.15053</strain>
    </source>
</reference>
<evidence type="ECO:0000259" key="1">
    <source>
        <dbReference type="Pfam" id="PF13614"/>
    </source>
</evidence>
<comment type="caution">
    <text evidence="2">The sequence shown here is derived from an EMBL/GenBank/DDBJ whole genome shotgun (WGS) entry which is preliminary data.</text>
</comment>
<dbReference type="RefSeq" id="WP_380049138.1">
    <property type="nucleotide sequence ID" value="NZ_JBHSOH010000011.1"/>
</dbReference>
<proteinExistence type="predicted"/>
<dbReference type="SUPFAM" id="SSF52540">
    <property type="entry name" value="P-loop containing nucleoside triphosphate hydrolases"/>
    <property type="match status" value="1"/>
</dbReference>
<evidence type="ECO:0000313" key="3">
    <source>
        <dbReference type="Proteomes" id="UP001595979"/>
    </source>
</evidence>
<dbReference type="Pfam" id="PF13614">
    <property type="entry name" value="AAA_31"/>
    <property type="match status" value="1"/>
</dbReference>
<dbReference type="InterPro" id="IPR025669">
    <property type="entry name" value="AAA_dom"/>
</dbReference>
<gene>
    <name evidence="2" type="ORF">ACFPQ6_10690</name>
</gene>
<dbReference type="Gene3D" id="3.40.50.300">
    <property type="entry name" value="P-loop containing nucleotide triphosphate hydrolases"/>
    <property type="match status" value="1"/>
</dbReference>
<dbReference type="PANTHER" id="PTHR13696">
    <property type="entry name" value="P-LOOP CONTAINING NUCLEOSIDE TRIPHOSPHATE HYDROLASE"/>
    <property type="match status" value="1"/>
</dbReference>
<accession>A0ABW1DJE4</accession>
<name>A0ABW1DJE4_9DEIO</name>